<dbReference type="AlphaFoldDB" id="A0AA86TJZ2"/>
<feature type="region of interest" description="Disordered" evidence="1">
    <location>
        <begin position="1031"/>
        <end position="1053"/>
    </location>
</feature>
<reference evidence="2" key="1">
    <citation type="submission" date="2023-06" db="EMBL/GenBank/DDBJ databases">
        <authorList>
            <person name="Kurt Z."/>
        </authorList>
    </citation>
    <scope>NUCLEOTIDE SEQUENCE</scope>
</reference>
<gene>
    <name evidence="2" type="ORF">HINF_LOCUS2928</name>
    <name evidence="3" type="ORF">HINF_LOCUS61040</name>
</gene>
<reference evidence="3 4" key="2">
    <citation type="submission" date="2024-07" db="EMBL/GenBank/DDBJ databases">
        <authorList>
            <person name="Akdeniz Z."/>
        </authorList>
    </citation>
    <scope>NUCLEOTIDE SEQUENCE [LARGE SCALE GENOMIC DNA]</scope>
</reference>
<evidence type="ECO:0000256" key="1">
    <source>
        <dbReference type="SAM" id="MobiDB-lite"/>
    </source>
</evidence>
<evidence type="ECO:0000313" key="3">
    <source>
        <dbReference type="EMBL" id="CAL6082248.1"/>
    </source>
</evidence>
<protein>
    <submittedName>
        <fullName evidence="2">MORN motif</fullName>
    </submittedName>
    <submittedName>
        <fullName evidence="3">MORN_motif</fullName>
    </submittedName>
</protein>
<feature type="compositionally biased region" description="Basic and acidic residues" evidence="1">
    <location>
        <begin position="619"/>
        <end position="633"/>
    </location>
</feature>
<evidence type="ECO:0000313" key="2">
    <source>
        <dbReference type="EMBL" id="CAI9915283.1"/>
    </source>
</evidence>
<feature type="compositionally biased region" description="Polar residues" evidence="1">
    <location>
        <begin position="723"/>
        <end position="743"/>
    </location>
</feature>
<feature type="compositionally biased region" description="Basic and acidic residues" evidence="1">
    <location>
        <begin position="1034"/>
        <end position="1044"/>
    </location>
</feature>
<feature type="compositionally biased region" description="Polar residues" evidence="1">
    <location>
        <begin position="576"/>
        <end position="591"/>
    </location>
</feature>
<feature type="compositionally biased region" description="Low complexity" evidence="1">
    <location>
        <begin position="1192"/>
        <end position="1204"/>
    </location>
</feature>
<dbReference type="Proteomes" id="UP001642409">
    <property type="component" value="Unassembled WGS sequence"/>
</dbReference>
<feature type="compositionally biased region" description="Basic and acidic residues" evidence="1">
    <location>
        <begin position="681"/>
        <end position="690"/>
    </location>
</feature>
<feature type="compositionally biased region" description="Basic and acidic residues" evidence="1">
    <location>
        <begin position="1114"/>
        <end position="1130"/>
    </location>
</feature>
<organism evidence="2">
    <name type="scientific">Hexamita inflata</name>
    <dbReference type="NCBI Taxonomy" id="28002"/>
    <lineage>
        <taxon>Eukaryota</taxon>
        <taxon>Metamonada</taxon>
        <taxon>Diplomonadida</taxon>
        <taxon>Hexamitidae</taxon>
        <taxon>Hexamitinae</taxon>
        <taxon>Hexamita</taxon>
    </lineage>
</organism>
<evidence type="ECO:0000313" key="4">
    <source>
        <dbReference type="Proteomes" id="UP001642409"/>
    </source>
</evidence>
<feature type="compositionally biased region" description="Basic and acidic residues" evidence="1">
    <location>
        <begin position="653"/>
        <end position="671"/>
    </location>
</feature>
<accession>A0AA86TJZ2</accession>
<dbReference type="EMBL" id="CAXDID020000362">
    <property type="protein sequence ID" value="CAL6082248.1"/>
    <property type="molecule type" value="Genomic_DNA"/>
</dbReference>
<feature type="compositionally biased region" description="Basic and acidic residues" evidence="1">
    <location>
        <begin position="1150"/>
        <end position="1167"/>
    </location>
</feature>
<dbReference type="SUPFAM" id="SSF82185">
    <property type="entry name" value="Histone H3 K4-specific methyltransferase SET7/9 N-terminal domain"/>
    <property type="match status" value="1"/>
</dbReference>
<feature type="compositionally biased region" description="Basic and acidic residues" evidence="1">
    <location>
        <begin position="1089"/>
        <end position="1099"/>
    </location>
</feature>
<sequence length="1204" mass="136546">MDGAHSSLTTIVTPTYTFTGDVRSNQMSGFGTQHFSDGTVYVGEFKEDKYDGKGSFWDGKDTFQGVFKEGKLKQLNANYVDQQAILEFNEMLEQKLGKKEVDKFYKIVGKNKRIDGKIMENGEIQVNQQEAKEFKQNIPKQTEYFDPEIFKYIEQLETQRDDTANKYKQLYDQMISNQAWYQDSIKKLCDKCEMQQKQLKDKIPVKDQKVYDKITKIDDDCKNSEAISTQSKNNSIIKRADENIPRGECSIFFPNGNVLTGNLAGHTITNPAISFKNGDIVVITAELKIKSLILEILNQNYSLKLIELTSDQKQLVKQQPENLVLSGNNSTRIYYPNGNVLTGTLKGNIFENVFLTFKNKETVLICQEVKIKNETVFKVIDKTLFDQSIKLKDDEIPRMQIGLVKTQQKCMISYFNGSSVQGQYSNGLIYDLLIFFKNGDKARLNECIQVNSAVIQALNQKTQYQYTDFDNQINSKVQVCDTQFLNEHSKYNNSCSVLYSNGNTLIGQLENGTLSNTILKFENDDVVKILEPITIKSSAAFKLLQSANFDSRLLEEVELNRVSHIEIKSDVPPQPQSNTKSSPSPNITLNMKSAKDFASKLSEQPKEETKTENGAQNGEQKENDQKLETDPKINSDLIAQNKTTVENTPQKQNQEKQENGCKTEIENEGNSKSELNAVQKKNVEKDEKEQQNAPDNHQMNQKNCQKAVNESNDGNLAQKDDTQVTTTKSEQMQDSTHNQTTNAIQPQDIQTEQQQVPIQGAPRLETDATQTQHCVQDPQVNKEEIVDVQKKCTITYNGNSVQGRQTGSTIEDLQIFFKNGDNVKLKDVIVINGAILNQLNQKDKYNISDFSKDTNNKVQICDKRFSLEDKCSVQYPNGNILTGQLEKGILSNPILHFKNDDAVKIQEQITIKCTTLFKLLQKKNFDSGLLNEIEFKRVSKMEIKGDSSSNECDLTINKQQLAADNSKQCDIQAKQLQINKDCQISNKPQTGDANTNQTAIKSQQNICQPTPLDQNGLDKQKVTIDECEAQTDLNNEKDKQEQKNQEIPQTDNSIKIEDLQKQIQSPNQKNNQDQITKNMNIAKDMNQQEEQKNKDKTDNSEPTNEQNNQSAPEKPQEKQTEEKSEEEKVQINENGQSKETQMIVPVQTEPVKDQINEEQKELIDKQKGANVQQQVHEGKPTKPFNGDDDDSSSIQIDISSSDEE</sequence>
<proteinExistence type="predicted"/>
<comment type="caution">
    <text evidence="2">The sequence shown here is derived from an EMBL/GenBank/DDBJ whole genome shotgun (WGS) entry which is preliminary data.</text>
</comment>
<dbReference type="EMBL" id="CATOUU010000069">
    <property type="protein sequence ID" value="CAI9915283.1"/>
    <property type="molecule type" value="Genomic_DNA"/>
</dbReference>
<keyword evidence="4" id="KW-1185">Reference proteome</keyword>
<feature type="compositionally biased region" description="Polar residues" evidence="1">
    <location>
        <begin position="1100"/>
        <end position="1111"/>
    </location>
</feature>
<feature type="compositionally biased region" description="Basic and acidic residues" evidence="1">
    <location>
        <begin position="593"/>
        <end position="611"/>
    </location>
</feature>
<name>A0AA86TJZ2_9EUKA</name>
<feature type="compositionally biased region" description="Polar residues" evidence="1">
    <location>
        <begin position="691"/>
        <end position="715"/>
    </location>
</feature>
<dbReference type="Gene3D" id="2.20.110.10">
    <property type="entry name" value="Histone H3 K4-specific methyltransferase SET7/9 N-terminal domain"/>
    <property type="match status" value="1"/>
</dbReference>
<feature type="compositionally biased region" description="Polar residues" evidence="1">
    <location>
        <begin position="637"/>
        <end position="652"/>
    </location>
</feature>
<feature type="region of interest" description="Disordered" evidence="1">
    <location>
        <begin position="568"/>
        <end position="747"/>
    </location>
</feature>
<feature type="region of interest" description="Disordered" evidence="1">
    <location>
        <begin position="1086"/>
        <end position="1204"/>
    </location>
</feature>